<comment type="caution">
    <text evidence="2">The sequence shown here is derived from an EMBL/GenBank/DDBJ whole genome shotgun (WGS) entry which is preliminary data.</text>
</comment>
<name>A0A438C480_VITVI</name>
<reference evidence="2 3" key="1">
    <citation type="journal article" date="2018" name="PLoS Genet.">
        <title>Population sequencing reveals clonal diversity and ancestral inbreeding in the grapevine cultivar Chardonnay.</title>
        <authorList>
            <person name="Roach M.J."/>
            <person name="Johnson D.L."/>
            <person name="Bohlmann J."/>
            <person name="van Vuuren H.J."/>
            <person name="Jones S.J."/>
            <person name="Pretorius I.S."/>
            <person name="Schmidt S.A."/>
            <person name="Borneman A.R."/>
        </authorList>
    </citation>
    <scope>NUCLEOTIDE SEQUENCE [LARGE SCALE GENOMIC DNA]</scope>
    <source>
        <strain evidence="3">cv. Chardonnay</strain>
        <tissue evidence="2">Leaf</tissue>
    </source>
</reference>
<evidence type="ECO:0000256" key="1">
    <source>
        <dbReference type="SAM" id="MobiDB-lite"/>
    </source>
</evidence>
<gene>
    <name evidence="2" type="ORF">CK203_114294</name>
</gene>
<protein>
    <submittedName>
        <fullName evidence="2">Uncharacterized protein</fullName>
    </submittedName>
</protein>
<dbReference type="EMBL" id="QGNW01002554">
    <property type="protein sequence ID" value="RVW18062.1"/>
    <property type="molecule type" value="Genomic_DNA"/>
</dbReference>
<accession>A0A438C480</accession>
<evidence type="ECO:0000313" key="2">
    <source>
        <dbReference type="EMBL" id="RVW18062.1"/>
    </source>
</evidence>
<feature type="compositionally biased region" description="Polar residues" evidence="1">
    <location>
        <begin position="83"/>
        <end position="96"/>
    </location>
</feature>
<feature type="region of interest" description="Disordered" evidence="1">
    <location>
        <begin position="64"/>
        <end position="134"/>
    </location>
</feature>
<proteinExistence type="predicted"/>
<evidence type="ECO:0000313" key="3">
    <source>
        <dbReference type="Proteomes" id="UP000288805"/>
    </source>
</evidence>
<feature type="region of interest" description="Disordered" evidence="1">
    <location>
        <begin position="1"/>
        <end position="28"/>
    </location>
</feature>
<organism evidence="2 3">
    <name type="scientific">Vitis vinifera</name>
    <name type="common">Grape</name>
    <dbReference type="NCBI Taxonomy" id="29760"/>
    <lineage>
        <taxon>Eukaryota</taxon>
        <taxon>Viridiplantae</taxon>
        <taxon>Streptophyta</taxon>
        <taxon>Embryophyta</taxon>
        <taxon>Tracheophyta</taxon>
        <taxon>Spermatophyta</taxon>
        <taxon>Magnoliopsida</taxon>
        <taxon>eudicotyledons</taxon>
        <taxon>Gunneridae</taxon>
        <taxon>Pentapetalae</taxon>
        <taxon>rosids</taxon>
        <taxon>Vitales</taxon>
        <taxon>Vitaceae</taxon>
        <taxon>Viteae</taxon>
        <taxon>Vitis</taxon>
    </lineage>
</organism>
<dbReference type="AlphaFoldDB" id="A0A438C480"/>
<dbReference type="Proteomes" id="UP000288805">
    <property type="component" value="Unassembled WGS sequence"/>
</dbReference>
<feature type="compositionally biased region" description="Polar residues" evidence="1">
    <location>
        <begin position="119"/>
        <end position="134"/>
    </location>
</feature>
<sequence length="134" mass="14388">MGKGKKMGEESPEPAMGVGVGKRERGMSGHYHGSVFTSLISLSSLRLSLACYRNFVPKKKIWESPTEPACSSNYRSSPPPQTTGPSISTTPFTKVRSNLLPPIPDPSSWSSFPLPPPSKNASPRTTSSWPTALA</sequence>